<proteinExistence type="predicted"/>
<feature type="compositionally biased region" description="Basic and acidic residues" evidence="4">
    <location>
        <begin position="777"/>
        <end position="786"/>
    </location>
</feature>
<dbReference type="GO" id="GO:0044458">
    <property type="term" value="P:motile cilium assembly"/>
    <property type="evidence" value="ECO:0007669"/>
    <property type="project" value="TreeGrafter"/>
</dbReference>
<feature type="compositionally biased region" description="Basic and acidic residues" evidence="4">
    <location>
        <begin position="361"/>
        <end position="384"/>
    </location>
</feature>
<feature type="repeat" description="WD" evidence="3">
    <location>
        <begin position="568"/>
        <end position="597"/>
    </location>
</feature>
<name>A0A2R5GAQ7_9STRA</name>
<dbReference type="Gene3D" id="2.130.10.10">
    <property type="entry name" value="YVTN repeat-like/Quinoprotein amine dehydrogenase"/>
    <property type="match status" value="1"/>
</dbReference>
<accession>A0A2R5GAQ7</accession>
<feature type="region of interest" description="Disordered" evidence="4">
    <location>
        <begin position="348"/>
        <end position="401"/>
    </location>
</feature>
<dbReference type="PRINTS" id="PR00320">
    <property type="entry name" value="GPROTEINBRPT"/>
</dbReference>
<evidence type="ECO:0000256" key="3">
    <source>
        <dbReference type="PROSITE-ProRule" id="PRU00221"/>
    </source>
</evidence>
<dbReference type="SMART" id="SM00320">
    <property type="entry name" value="WD40"/>
    <property type="match status" value="6"/>
</dbReference>
<keyword evidence="2" id="KW-0677">Repeat</keyword>
<dbReference type="PANTHER" id="PTHR44499:SF1">
    <property type="entry name" value="JOUBERIN"/>
    <property type="match status" value="1"/>
</dbReference>
<dbReference type="EMBL" id="BEYU01000039">
    <property type="protein sequence ID" value="GBG28087.1"/>
    <property type="molecule type" value="Genomic_DNA"/>
</dbReference>
<evidence type="ECO:0000313" key="6">
    <source>
        <dbReference type="Proteomes" id="UP000241890"/>
    </source>
</evidence>
<feature type="repeat" description="WD" evidence="3">
    <location>
        <begin position="430"/>
        <end position="452"/>
    </location>
</feature>
<dbReference type="InterPro" id="IPR052803">
    <property type="entry name" value="Cilium-Associated_Jouberin"/>
</dbReference>
<evidence type="ECO:0000256" key="1">
    <source>
        <dbReference type="ARBA" id="ARBA00022574"/>
    </source>
</evidence>
<evidence type="ECO:0000256" key="2">
    <source>
        <dbReference type="ARBA" id="ARBA00022737"/>
    </source>
</evidence>
<keyword evidence="6" id="KW-1185">Reference proteome</keyword>
<feature type="repeat" description="WD" evidence="3">
    <location>
        <begin position="457"/>
        <end position="498"/>
    </location>
</feature>
<dbReference type="PROSITE" id="PS50294">
    <property type="entry name" value="WD_REPEATS_REGION"/>
    <property type="match status" value="1"/>
</dbReference>
<sequence length="786" mass="87184">MEAVTGAGFKALAAQTIGADDEKLLQRRKQALAELPADAVLQVRVLAAENLPTWESKRVRAVVRVSIVDASSGEFLTKRRRDDDAIQEHERASRAKAKRDASGATHLSWETIKCGRVCQQITEPVCISVESGADSQSLRWDAQSPLVFNIPVKHALDPHAMVFFEILEFGPGLDRHLLRRGDGFRRVAWAFLKLVSATGTPNIHIPRMEGQGKKHMATRLQVYDFPPESWVHRTLESFFERDLVQGSGPRVFNAFRFKERKRLPGHLDTVGSGTGEIVKEGEGFPIRIFAVATMKLAFTLHGHQNLVYELAWQRPAEEDDPTMLMLASASADGTARLWAVPALRDALRGPDESAGEAGEDDSGRSDDELLGSERAEARRREKSKERRRKVERHRSRGPQKPKCLHVLQHAPPTYVYTARFHPSARRPAILATGGYDGFVRLWDCSTGTLLGKLDRGRAHHKARVNALCFTNDGNRIISGDGDGVVNVWRLETGRQAANPDAWHLARKLDDPDFRGKSITSVQVHPVERLLLVSAQQNTIRLFELRRYTRVHDGFIGAPVSHSLVRACFSPDGQYVLSGAEDGKPHLWNTNTSMAVASKTWRYGFPKPLCAASWHPHEHLVAFCAFDGRFPVLMYEALRDTRDVDAQPIKLAGELPMDDDDGDLVFEGGATRRRSVSETAQVLSAIRDERTRRLSAKLDALDLSDDENTRESANATGAGATGAGAVSQLRGIDALRERFMQRRLAQQGQGQRHRSPERSGLLGPSSNQDSSSSDDEESKSSDDSDSN</sequence>
<dbReference type="InParanoid" id="A0A2R5GAQ7"/>
<dbReference type="InterPro" id="IPR001680">
    <property type="entry name" value="WD40_rpt"/>
</dbReference>
<gene>
    <name evidence="5" type="ORF">FCC1311_043102</name>
</gene>
<feature type="region of interest" description="Disordered" evidence="4">
    <location>
        <begin position="704"/>
        <end position="724"/>
    </location>
</feature>
<dbReference type="PROSITE" id="PS50082">
    <property type="entry name" value="WD_REPEATS_2"/>
    <property type="match status" value="3"/>
</dbReference>
<dbReference type="AlphaFoldDB" id="A0A2R5GAQ7"/>
<dbReference type="GO" id="GO:0036064">
    <property type="term" value="C:ciliary basal body"/>
    <property type="evidence" value="ECO:0007669"/>
    <property type="project" value="TreeGrafter"/>
</dbReference>
<dbReference type="InterPro" id="IPR036322">
    <property type="entry name" value="WD40_repeat_dom_sf"/>
</dbReference>
<dbReference type="Pfam" id="PF00400">
    <property type="entry name" value="WD40"/>
    <property type="match status" value="4"/>
</dbReference>
<dbReference type="InterPro" id="IPR015943">
    <property type="entry name" value="WD40/YVTN_repeat-like_dom_sf"/>
</dbReference>
<dbReference type="Proteomes" id="UP000241890">
    <property type="component" value="Unassembled WGS sequence"/>
</dbReference>
<protein>
    <submittedName>
        <fullName evidence="5">Jouberin</fullName>
    </submittedName>
</protein>
<dbReference type="InterPro" id="IPR020472">
    <property type="entry name" value="WD40_PAC1"/>
</dbReference>
<dbReference type="OrthoDB" id="2096344at2759"/>
<feature type="compositionally biased region" description="Basic residues" evidence="4">
    <location>
        <begin position="385"/>
        <end position="401"/>
    </location>
</feature>
<comment type="caution">
    <text evidence="5">The sequence shown here is derived from an EMBL/GenBank/DDBJ whole genome shotgun (WGS) entry which is preliminary data.</text>
</comment>
<reference evidence="5 6" key="1">
    <citation type="submission" date="2017-12" db="EMBL/GenBank/DDBJ databases">
        <title>Sequencing, de novo assembly and annotation of complete genome of a new Thraustochytrid species, strain FCC1311.</title>
        <authorList>
            <person name="Sedici K."/>
            <person name="Godart F."/>
            <person name="Aiese Cigliano R."/>
            <person name="Sanseverino W."/>
            <person name="Barakat M."/>
            <person name="Ortet P."/>
            <person name="Marechal E."/>
            <person name="Cagnac O."/>
            <person name="Amato A."/>
        </authorList>
    </citation>
    <scope>NUCLEOTIDE SEQUENCE [LARGE SCALE GENOMIC DNA]</scope>
</reference>
<evidence type="ECO:0000313" key="5">
    <source>
        <dbReference type="EMBL" id="GBG28087.1"/>
    </source>
</evidence>
<evidence type="ECO:0000256" key="4">
    <source>
        <dbReference type="SAM" id="MobiDB-lite"/>
    </source>
</evidence>
<dbReference type="PANTHER" id="PTHR44499">
    <property type="entry name" value="JOUBERIN"/>
    <property type="match status" value="1"/>
</dbReference>
<dbReference type="SUPFAM" id="SSF50978">
    <property type="entry name" value="WD40 repeat-like"/>
    <property type="match status" value="1"/>
</dbReference>
<organism evidence="5 6">
    <name type="scientific">Hondaea fermentalgiana</name>
    <dbReference type="NCBI Taxonomy" id="2315210"/>
    <lineage>
        <taxon>Eukaryota</taxon>
        <taxon>Sar</taxon>
        <taxon>Stramenopiles</taxon>
        <taxon>Bigyra</taxon>
        <taxon>Labyrinthulomycetes</taxon>
        <taxon>Thraustochytrida</taxon>
        <taxon>Thraustochytriidae</taxon>
        <taxon>Hondaea</taxon>
    </lineage>
</organism>
<feature type="region of interest" description="Disordered" evidence="4">
    <location>
        <begin position="742"/>
        <end position="786"/>
    </location>
</feature>
<keyword evidence="1 3" id="KW-0853">WD repeat</keyword>